<name>A0ABV5DXR8_9ACTN</name>
<gene>
    <name evidence="4" type="ORF">VSQ78_16895</name>
</gene>
<evidence type="ECO:0000313" key="5">
    <source>
        <dbReference type="Proteomes" id="UP001585053"/>
    </source>
</evidence>
<dbReference type="EMBL" id="JAYMRS010000005">
    <property type="protein sequence ID" value="MFB8769386.1"/>
    <property type="molecule type" value="Genomic_DNA"/>
</dbReference>
<reference evidence="4 5" key="1">
    <citation type="submission" date="2024-01" db="EMBL/GenBank/DDBJ databases">
        <title>Genome mining of biosynthetic gene clusters to explore secondary metabolites of Streptomyces sp.</title>
        <authorList>
            <person name="Baig A."/>
            <person name="Ajitkumar Shintre N."/>
            <person name="Kumar H."/>
            <person name="Anbarasu A."/>
            <person name="Ramaiah S."/>
        </authorList>
    </citation>
    <scope>NUCLEOTIDE SEQUENCE [LARGE SCALE GENOMIC DNA]</scope>
    <source>
        <strain evidence="4 5">A01</strain>
    </source>
</reference>
<feature type="transmembrane region" description="Helical" evidence="2">
    <location>
        <begin position="134"/>
        <end position="156"/>
    </location>
</feature>
<keyword evidence="2" id="KW-0472">Membrane</keyword>
<proteinExistence type="predicted"/>
<comment type="caution">
    <text evidence="4">The sequence shown here is derived from an EMBL/GenBank/DDBJ whole genome shotgun (WGS) entry which is preliminary data.</text>
</comment>
<feature type="domain" description="DUF1707" evidence="3">
    <location>
        <begin position="11"/>
        <end position="62"/>
    </location>
</feature>
<sequence>MTEPTPGRGYRLSDAERDEALLHLRTALQEGRLDLDEHERRSETALHAITDTDLRPLFDDLPRALWPASMVDGPTAENAPVPSKSPAPPAERDDDHDEVDRKNPGRNVGALMGWGGFLLLVWGVPTFIGGDITSIAVFLGVFCLIVIGPLVGQIAYNRRHGKRGGPREIDEG</sequence>
<organism evidence="4 5">
    <name type="scientific">Nocardiopsis alba</name>
    <dbReference type="NCBI Taxonomy" id="53437"/>
    <lineage>
        <taxon>Bacteria</taxon>
        <taxon>Bacillati</taxon>
        <taxon>Actinomycetota</taxon>
        <taxon>Actinomycetes</taxon>
        <taxon>Streptosporangiales</taxon>
        <taxon>Nocardiopsidaceae</taxon>
        <taxon>Nocardiopsis</taxon>
    </lineage>
</organism>
<dbReference type="InterPro" id="IPR012551">
    <property type="entry name" value="DUF1707_SHOCT-like"/>
</dbReference>
<dbReference type="Proteomes" id="UP001585053">
    <property type="component" value="Unassembled WGS sequence"/>
</dbReference>
<evidence type="ECO:0000256" key="1">
    <source>
        <dbReference type="SAM" id="MobiDB-lite"/>
    </source>
</evidence>
<keyword evidence="5" id="KW-1185">Reference proteome</keyword>
<evidence type="ECO:0000259" key="3">
    <source>
        <dbReference type="Pfam" id="PF08044"/>
    </source>
</evidence>
<dbReference type="Pfam" id="PF08044">
    <property type="entry name" value="DUF1707"/>
    <property type="match status" value="1"/>
</dbReference>
<accession>A0ABV5DXR8</accession>
<evidence type="ECO:0000256" key="2">
    <source>
        <dbReference type="SAM" id="Phobius"/>
    </source>
</evidence>
<protein>
    <submittedName>
        <fullName evidence="4">DUF1707 domain-containing protein</fullName>
    </submittedName>
</protein>
<keyword evidence="2" id="KW-0812">Transmembrane</keyword>
<dbReference type="RefSeq" id="WP_014911177.1">
    <property type="nucleotide sequence ID" value="NZ_BAZE01000004.1"/>
</dbReference>
<feature type="compositionally biased region" description="Basic and acidic residues" evidence="1">
    <location>
        <begin position="90"/>
        <end position="103"/>
    </location>
</feature>
<evidence type="ECO:0000313" key="4">
    <source>
        <dbReference type="EMBL" id="MFB8769386.1"/>
    </source>
</evidence>
<keyword evidence="2" id="KW-1133">Transmembrane helix</keyword>
<feature type="region of interest" description="Disordered" evidence="1">
    <location>
        <begin position="69"/>
        <end position="104"/>
    </location>
</feature>
<dbReference type="GeneID" id="91391491"/>
<feature type="transmembrane region" description="Helical" evidence="2">
    <location>
        <begin position="108"/>
        <end position="128"/>
    </location>
</feature>